<comment type="caution">
    <text evidence="1">The sequence shown here is derived from an EMBL/GenBank/DDBJ whole genome shotgun (WGS) entry which is preliminary data.</text>
</comment>
<evidence type="ECO:0008006" key="3">
    <source>
        <dbReference type="Google" id="ProtNLM"/>
    </source>
</evidence>
<dbReference type="Gene3D" id="3.40.50.300">
    <property type="entry name" value="P-loop containing nucleotide triphosphate hydrolases"/>
    <property type="match status" value="1"/>
</dbReference>
<evidence type="ECO:0000313" key="2">
    <source>
        <dbReference type="Proteomes" id="UP000027432"/>
    </source>
</evidence>
<evidence type="ECO:0000313" key="1">
    <source>
        <dbReference type="EMBL" id="KEO56149.1"/>
    </source>
</evidence>
<dbReference type="SUPFAM" id="SSF52540">
    <property type="entry name" value="P-loop containing nucleoside triphosphate hydrolases"/>
    <property type="match status" value="1"/>
</dbReference>
<dbReference type="STRING" id="1353537.TP2_01120"/>
<organism evidence="1 2">
    <name type="scientific">Thioclava pacifica DSM 10166</name>
    <dbReference type="NCBI Taxonomy" id="1353537"/>
    <lineage>
        <taxon>Bacteria</taxon>
        <taxon>Pseudomonadati</taxon>
        <taxon>Pseudomonadota</taxon>
        <taxon>Alphaproteobacteria</taxon>
        <taxon>Rhodobacterales</taxon>
        <taxon>Paracoccaceae</taxon>
        <taxon>Thioclava</taxon>
    </lineage>
</organism>
<gene>
    <name evidence="1" type="ORF">TP2_01120</name>
</gene>
<dbReference type="AlphaFoldDB" id="A0A074JI69"/>
<sequence>MRRLYLHVGTHKTGTTSLQAYLRDHRDTLQAQGLTVLTEVHKKQGEIAVCLGFAHGILRDGLQTVARMTGAMPKAGSMRAFLYRAEIRRQLKALPRDGRAVLSAEALCFAREPEEAARLRKVFAKLDLEIVPVICFRNEADWRASWENELQRFAAQMTEPFGTGTNDIRGDWYFDPAAIMSFREAFGPVRRIDFDAAVARDGTVLPALLDALDVTAQGDLADYRLRQSNPPA</sequence>
<dbReference type="eggNOG" id="ENOG50338K4">
    <property type="taxonomic scope" value="Bacteria"/>
</dbReference>
<accession>A0A074JI69</accession>
<dbReference type="InterPro" id="IPR027417">
    <property type="entry name" value="P-loop_NTPase"/>
</dbReference>
<reference evidence="1 2" key="1">
    <citation type="submission" date="2013-07" db="EMBL/GenBank/DDBJ databases">
        <title>Thioclava pacifica DSM 10166 Genome Sequencing.</title>
        <authorList>
            <person name="Lai Q."/>
            <person name="Shao Z."/>
        </authorList>
    </citation>
    <scope>NUCLEOTIDE SEQUENCE [LARGE SCALE GENOMIC DNA]</scope>
    <source>
        <strain evidence="1 2">DSM 10166</strain>
    </source>
</reference>
<protein>
    <recommendedName>
        <fullName evidence="3">Sulfotransferase domain-containing protein</fullName>
    </recommendedName>
</protein>
<dbReference type="OrthoDB" id="547419at2"/>
<dbReference type="EMBL" id="AUND01000001">
    <property type="protein sequence ID" value="KEO56149.1"/>
    <property type="molecule type" value="Genomic_DNA"/>
</dbReference>
<keyword evidence="2" id="KW-1185">Reference proteome</keyword>
<dbReference type="Proteomes" id="UP000027432">
    <property type="component" value="Unassembled WGS sequence"/>
</dbReference>
<name>A0A074JI69_9RHOB</name>
<proteinExistence type="predicted"/>
<dbReference type="RefSeq" id="WP_038072450.1">
    <property type="nucleotide sequence ID" value="NZ_AUND01000001.1"/>
</dbReference>